<evidence type="ECO:0000313" key="1">
    <source>
        <dbReference type="EMBL" id="CAG8828412.1"/>
    </source>
</evidence>
<feature type="non-terminal residue" evidence="1">
    <location>
        <position position="66"/>
    </location>
</feature>
<dbReference type="EMBL" id="CAJVQB010040461">
    <property type="protein sequence ID" value="CAG8828412.1"/>
    <property type="molecule type" value="Genomic_DNA"/>
</dbReference>
<gene>
    <name evidence="1" type="ORF">GMARGA_LOCUS29689</name>
</gene>
<comment type="caution">
    <text evidence="1">The sequence shown here is derived from an EMBL/GenBank/DDBJ whole genome shotgun (WGS) entry which is preliminary data.</text>
</comment>
<protein>
    <submittedName>
        <fullName evidence="1">7323_t:CDS:1</fullName>
    </submittedName>
</protein>
<feature type="non-terminal residue" evidence="1">
    <location>
        <position position="1"/>
    </location>
</feature>
<organism evidence="1 2">
    <name type="scientific">Gigaspora margarita</name>
    <dbReference type="NCBI Taxonomy" id="4874"/>
    <lineage>
        <taxon>Eukaryota</taxon>
        <taxon>Fungi</taxon>
        <taxon>Fungi incertae sedis</taxon>
        <taxon>Mucoromycota</taxon>
        <taxon>Glomeromycotina</taxon>
        <taxon>Glomeromycetes</taxon>
        <taxon>Diversisporales</taxon>
        <taxon>Gigasporaceae</taxon>
        <taxon>Gigaspora</taxon>
    </lineage>
</organism>
<accession>A0ABN7WFA4</accession>
<keyword evidence="2" id="KW-1185">Reference proteome</keyword>
<name>A0ABN7WFA4_GIGMA</name>
<reference evidence="1 2" key="1">
    <citation type="submission" date="2021-06" db="EMBL/GenBank/DDBJ databases">
        <authorList>
            <person name="Kallberg Y."/>
            <person name="Tangrot J."/>
            <person name="Rosling A."/>
        </authorList>
    </citation>
    <scope>NUCLEOTIDE SEQUENCE [LARGE SCALE GENOMIC DNA]</scope>
    <source>
        <strain evidence="1 2">120-4 pot B 10/14</strain>
    </source>
</reference>
<proteinExistence type="predicted"/>
<evidence type="ECO:0000313" key="2">
    <source>
        <dbReference type="Proteomes" id="UP000789901"/>
    </source>
</evidence>
<sequence>IGTSSKSLNNQKTLSLPKKKKKRKLIAKAWQYFNLVGSFAVCQVEIVEDEKKNLELSDNKDNEDDN</sequence>
<dbReference type="Proteomes" id="UP000789901">
    <property type="component" value="Unassembled WGS sequence"/>
</dbReference>